<dbReference type="InterPro" id="IPR043502">
    <property type="entry name" value="DNA/RNA_pol_sf"/>
</dbReference>
<reference evidence="2" key="2">
    <citation type="submission" date="1999-05" db="EMBL/GenBank/DDBJ databases">
        <authorList>
            <person name="Shinn P."/>
            <person name="Brooks S."/>
            <person name="Buehler E."/>
            <person name="Chao Q."/>
            <person name="Dunn P."/>
            <person name="Khan S."/>
            <person name="Kim C."/>
            <person name="Walker M."/>
            <person name="Altafi H."/>
            <person name="Araujo R."/>
            <person name="Conn L."/>
            <person name="Conway A."/>
            <person name="Gonzalez A."/>
            <person name="Hansen N."/>
            <person name="Huizar L."/>
            <person name="Kremenetskaia I."/>
            <person name="Lenz C."/>
            <person name="Li J."/>
            <person name="Liu S."/>
            <person name="Luros S."/>
            <person name="Rowley D."/>
            <person name="Schwartz J."/>
            <person name="Toriumi M."/>
            <person name="Vysotskaia V."/>
            <person name="Yu"/>
            <person name="G"/>
            <person name="Davis R."/>
            <person name="Federspiel N."/>
            <person name="Theologis A."/>
            <person name="Ecker J."/>
        </authorList>
    </citation>
    <scope>NUCLEOTIDE SEQUENCE</scope>
</reference>
<evidence type="ECO:0000259" key="1">
    <source>
        <dbReference type="PROSITE" id="PS50878"/>
    </source>
</evidence>
<dbReference type="GO" id="GO:0003824">
    <property type="term" value="F:catalytic activity"/>
    <property type="evidence" value="ECO:0007669"/>
    <property type="project" value="InterPro"/>
</dbReference>
<dbReference type="Pfam" id="PF00078">
    <property type="entry name" value="RVT_1"/>
    <property type="match status" value="1"/>
</dbReference>
<accession>Q9SY58</accession>
<dbReference type="InterPro" id="IPR005135">
    <property type="entry name" value="Endo/exonuclease/phosphatase"/>
</dbReference>
<dbReference type="SUPFAM" id="SSF56219">
    <property type="entry name" value="DNase I-like"/>
    <property type="match status" value="1"/>
</dbReference>
<dbReference type="InterPro" id="IPR000477">
    <property type="entry name" value="RT_dom"/>
</dbReference>
<dbReference type="Gene3D" id="3.60.10.10">
    <property type="entry name" value="Endonuclease/exonuclease/phosphatase"/>
    <property type="match status" value="1"/>
</dbReference>
<dbReference type="ExpressionAtlas" id="Q9SY58">
    <property type="expression patterns" value="differential"/>
</dbReference>
<organism evidence="2">
    <name type="scientific">Arabidopsis thaliana</name>
    <name type="common">Mouse-ear cress</name>
    <dbReference type="NCBI Taxonomy" id="3702"/>
    <lineage>
        <taxon>Eukaryota</taxon>
        <taxon>Viridiplantae</taxon>
        <taxon>Streptophyta</taxon>
        <taxon>Embryophyta</taxon>
        <taxon>Tracheophyta</taxon>
        <taxon>Spermatophyta</taxon>
        <taxon>Magnoliopsida</taxon>
        <taxon>eudicotyledons</taxon>
        <taxon>Gunneridae</taxon>
        <taxon>Pentapetalae</taxon>
        <taxon>rosids</taxon>
        <taxon>malvids</taxon>
        <taxon>Brassicales</taxon>
        <taxon>Brassicaceae</taxon>
        <taxon>Camelineae</taxon>
        <taxon>Arabidopsis</taxon>
    </lineage>
</organism>
<dbReference type="Pfam" id="PF13966">
    <property type="entry name" value="zf-RVT"/>
    <property type="match status" value="1"/>
</dbReference>
<proteinExistence type="predicted"/>
<sequence>MRESIKDPDPNFPLPLGWAVMSTKAKKKELKKWHNRIRPPVTELQGFVDGRAGLNSRNRQRVVRSWIASNNLLVGCFLETHVAQENANSVLASTLPGWRMDSNYCCSELGRIWIVWDPSISVLVFKRTDQIMFCSIKIPSLLQSFAVAFVYGRNSELDRRSLWEDILVLSRTSPLSVTPWLLLGDFNQIAAASEHYSINQSLLNLRGMEDLQCCLRDSQLSDLPSRGVFFTWSNHQQDNPILRKLDRALANGEWFAVFPSALAVFDPPGDSDHAPCIILIDNQPPPSKKSFKYFSFLSSHPSYLAALSTAWEENTLVGSHMFSLRQHLKVAKLCCRTLNRLRFSNIQQRTAQSLTRLEDIQVELLTSPSDTLFRREHVARKQWIFFAAALESFFRQKSRIRWLHEGDANTRFFHRAVIAHQATNLIKFLRGDDGFRVENVDQIKGMLIAYYSHLLGIPSENVTPFSVEKIKGLLPFRCDSFLASQLTTIPSEEEITQVLFSMPRNKAPGPDGFPVEFFIEAWAIVKSSVVAAIREFFISGNLPRGFNATAITLIPKVTGADRLTQFRPVACCTTIYKVITRIISRRLKLFIDQAVQANQVGFIKGRLLCENVLLASELVDNFEADGETTRGCLQVDISKAYDNVNWEFLINILKALDLPLVFIHWIWVCISSASYSIAFNGELIGFFQGKKGIRQGDPMSSHLFVLVMDVLSKSLDLGALNGLFNLHPNCLAPIITHLSFADDVLVFSDGAASSIAGILTILDDFRQGSGLGINREKTELLLDGGNFARNRSLADNLGITHGSLPVRYLGVPLMSQKMRRQDYQPLVDRINSRFTSWTARHLSFAGRLQLLNWIWRKLCKLRPFARPFIICEVGSGVTASFWHDNWTDHGPLLHLTGPAGPLLAGLPLNSVVRDALRDDTWRISSSRSRNPVITLLQRVLPSAASLIDCPHDDTYLWKIGHHAPSNRFSTADTWSYLQPSSTSVLWHKAVWFKDHVPKQAFICWVVAHNRLHTRDRLRRWGFSIPPTCVLCNDLDESREHLFFRCQFSSEIWSFFMRALNLNPPPQFMHCLLWTLTASRDRNITLITKLLFHASVYFIWRERNLRIHSNSVRPAHLIIKEIQLIVRARLDPLSRSSRVVSQPGSSLLASWFGVFQRSPVSG</sequence>
<dbReference type="SUPFAM" id="SSF56672">
    <property type="entry name" value="DNA/RNA polymerases"/>
    <property type="match status" value="1"/>
</dbReference>
<feature type="domain" description="Reverse transcriptase" evidence="1">
    <location>
        <begin position="535"/>
        <end position="813"/>
    </location>
</feature>
<dbReference type="PANTHER" id="PTHR33116:SF84">
    <property type="entry name" value="RNA-DIRECTED DNA POLYMERASE"/>
    <property type="match status" value="1"/>
</dbReference>
<dbReference type="InterPro" id="IPR036691">
    <property type="entry name" value="Endo/exonu/phosph_ase_sf"/>
</dbReference>
<reference evidence="2" key="1">
    <citation type="submission" date="1998-11" db="EMBL/GenBank/DDBJ databases">
        <title>Genomic sequence for Arabidopsis thaliana BAC F14N23 from Chromosome 1.</title>
        <authorList>
            <person name="Shinn P."/>
            <person name="Dunn P."/>
            <person name="Walker M."/>
            <person name="Buehler E."/>
            <person name="Kim C."/>
            <person name="Altafi H."/>
            <person name="Araujo R."/>
            <person name="Conn L."/>
            <person name="Conway A.B."/>
            <person name="Gonzalez A."/>
            <person name="Hansen N.F."/>
            <person name="Huizar L."/>
            <person name="Kremenetskaia I."/>
            <person name="Lenz C."/>
            <person name="Li J."/>
            <person name="Liu S."/>
            <person name="Luros S."/>
            <person name="Rowley D."/>
            <person name="Schwartz J."/>
            <person name="Toriumi M."/>
            <person name="Vysotskaia V."/>
            <person name="Yu G."/>
            <person name="Davis R.W."/>
            <person name="Federspiel N.A."/>
            <person name="Theologis A."/>
            <person name="Ecker J.R."/>
        </authorList>
    </citation>
    <scope>NUCLEOTIDE SEQUENCE</scope>
</reference>
<dbReference type="EMBL" id="AC005489">
    <property type="protein sequence ID" value="AAD32866.1"/>
    <property type="molecule type" value="Genomic_DNA"/>
</dbReference>
<dbReference type="PROSITE" id="PS50878">
    <property type="entry name" value="RT_POL"/>
    <property type="match status" value="1"/>
</dbReference>
<dbReference type="CDD" id="cd01650">
    <property type="entry name" value="RT_nLTR_like"/>
    <property type="match status" value="1"/>
</dbReference>
<protein>
    <submittedName>
        <fullName evidence="2">F14N23.4</fullName>
    </submittedName>
</protein>
<dbReference type="InterPro" id="IPR026960">
    <property type="entry name" value="RVT-Znf"/>
</dbReference>
<dbReference type="AlphaFoldDB" id="Q9SY58"/>
<dbReference type="Pfam" id="PF03372">
    <property type="entry name" value="Exo_endo_phos"/>
    <property type="match status" value="1"/>
</dbReference>
<dbReference type="PANTHER" id="PTHR33116">
    <property type="entry name" value="REVERSE TRANSCRIPTASE ZINC-BINDING DOMAIN-CONTAINING PROTEIN-RELATED-RELATED"/>
    <property type="match status" value="1"/>
</dbReference>
<reference key="3">
    <citation type="journal article" date="2000" name="Nature">
        <title>Sequence and analysis of chromosome 1 of the plant Arabidopsis thaliana.</title>
        <authorList>
            <person name="Theologis A."/>
            <person name="Ecker J.R."/>
            <person name="Palm C.J."/>
            <person name="Federspiel N.A."/>
            <person name="Kaul S."/>
            <person name="White O."/>
            <person name="Alonso J."/>
            <person name="Altafi H."/>
            <person name="Araujo R."/>
            <person name="Bowman C.L."/>
            <person name="Brooks S.Y."/>
            <person name="Buehler E."/>
            <person name="Chan A."/>
            <person name="Chao Q."/>
            <person name="Chen H."/>
            <person name="Cheuk R.F."/>
            <person name="Chin C.W."/>
            <person name="Chung M.K."/>
            <person name="Conn L."/>
            <person name="Conway A.B."/>
            <person name="Conway A.R."/>
            <person name="Creasy T.H."/>
            <person name="Dewar K."/>
            <person name="Dunn P."/>
            <person name="Etgu P."/>
            <person name="Feldblyum T.V."/>
            <person name="Feng J."/>
            <person name="Fong B."/>
            <person name="Fujii C.Y."/>
            <person name="Gill J.E."/>
            <person name="Goldsmith A.D."/>
            <person name="Haas B."/>
            <person name="Hansen N.F."/>
            <person name="Hughes B."/>
            <person name="Huizar L."/>
            <person name="Hunter J.L."/>
            <person name="Jenkins J."/>
            <person name="Johnson-Hopson C."/>
            <person name="Khan S."/>
            <person name="Khaykin E."/>
            <person name="Kim C.J."/>
            <person name="Koo H.L."/>
            <person name="Kremenetskaia I."/>
            <person name="Kurtz D.B."/>
            <person name="Kwan A."/>
            <person name="Lam B."/>
            <person name="Langin-Hooper S."/>
            <person name="Lee A."/>
            <person name="Lee J.M."/>
            <person name="Lenz C.A."/>
            <person name="Li J.H."/>
            <person name="Li Y."/>
            <person name="Lin X."/>
            <person name="Liu S.X."/>
            <person name="Liu Z.A."/>
            <person name="Luros J.S."/>
            <person name="Maiti R."/>
            <person name="Marziali A."/>
            <person name="Militscher J."/>
            <person name="Miranda M."/>
            <person name="Nguyen M."/>
            <person name="Nierman W.C."/>
            <person name="Osborne B.I."/>
            <person name="Pai G."/>
            <person name="Peterson J."/>
            <person name="Pham P.K."/>
            <person name="Rizzo M."/>
            <person name="Rooney T."/>
            <person name="Rowley D."/>
            <person name="Sakano H."/>
            <person name="Salzberg S.L."/>
            <person name="Schwartz J.R."/>
            <person name="Shinn P."/>
            <person name="Southwick A.M."/>
            <person name="Sun H."/>
            <person name="Tallon L.J."/>
            <person name="Tambunga G."/>
            <person name="Toriumi M.J."/>
            <person name="Town C.D."/>
            <person name="Utterback T."/>
            <person name="Van Aken S."/>
            <person name="Vaysberg M."/>
            <person name="Vysotskaia V.S."/>
            <person name="Walker M."/>
            <person name="Wu D."/>
            <person name="Yu G."/>
            <person name="Fraser C.M."/>
            <person name="Venter J.C."/>
            <person name="Davis R.W."/>
        </authorList>
    </citation>
    <scope>NUCLEOTIDE SEQUENCE [LARGE SCALE GENOMIC DNA]</scope>
    <source>
        <strain>cv. Columbia</strain>
    </source>
</reference>
<name>Q9SY58_ARATH</name>
<evidence type="ECO:0000313" key="2">
    <source>
        <dbReference type="EMBL" id="AAD32866.1"/>
    </source>
</evidence>